<evidence type="ECO:0000256" key="17">
    <source>
        <dbReference type="ARBA" id="ARBA00034549"/>
    </source>
</evidence>
<keyword evidence="13" id="KW-0756">Sterol biosynthesis</keyword>
<comment type="pathway">
    <text evidence="2">Isoprenoid biosynthesis; isopentenyl diphosphate biosynthesis via mevalonate pathway; isopentenyl diphosphate from (R)-mevalonate: step 2/3.</text>
</comment>
<evidence type="ECO:0000256" key="12">
    <source>
        <dbReference type="ARBA" id="ARBA00022955"/>
    </source>
</evidence>
<dbReference type="GO" id="GO:0004631">
    <property type="term" value="F:phosphomevalonate kinase activity"/>
    <property type="evidence" value="ECO:0007669"/>
    <property type="project" value="UniProtKB-EC"/>
</dbReference>
<evidence type="ECO:0000256" key="5">
    <source>
        <dbReference type="ARBA" id="ARBA00022516"/>
    </source>
</evidence>
<dbReference type="InterPro" id="IPR027417">
    <property type="entry name" value="P-loop_NTPase"/>
</dbReference>
<name>A0A5P9NYH4_9ACAR</name>
<dbReference type="Gene3D" id="3.40.50.300">
    <property type="entry name" value="P-loop containing nucleotide triphosphate hydrolases"/>
    <property type="match status" value="1"/>
</dbReference>
<sequence>MSSKPSLIIILSGKRKTGKDFVTELIEKRYQHKLAVIHISKPIKQKYSELHGAAFDELMKASKYKEQFRLDMVKWSENEKSTRNDEAYFLKLAIDMEKADQHAIWLIADARRPADLAYFDDQQFSESKVIKIRIQATEETRKSRGWIFTENIDDATTECGLDCYTNWDYIFDNDGTSDQLIEKLGVIFNQIESIL</sequence>
<evidence type="ECO:0000256" key="4">
    <source>
        <dbReference type="ARBA" id="ARBA00022490"/>
    </source>
</evidence>
<keyword evidence="5" id="KW-0444">Lipid biosynthesis</keyword>
<dbReference type="EC" id="2.7.4.2" evidence="3"/>
<evidence type="ECO:0000256" key="10">
    <source>
        <dbReference type="ARBA" id="ARBA00022778"/>
    </source>
</evidence>
<evidence type="ECO:0000256" key="16">
    <source>
        <dbReference type="ARBA" id="ARBA00023221"/>
    </source>
</evidence>
<dbReference type="AlphaFoldDB" id="A0A5P9NYH4"/>
<keyword evidence="4" id="KW-0963">Cytoplasm</keyword>
<evidence type="ECO:0000256" key="6">
    <source>
        <dbReference type="ARBA" id="ARBA00022548"/>
    </source>
</evidence>
<keyword evidence="8" id="KW-0547">Nucleotide-binding</keyword>
<dbReference type="EMBL" id="MK733905">
    <property type="protein sequence ID" value="QFU80954.1"/>
    <property type="molecule type" value="mRNA"/>
</dbReference>
<dbReference type="GO" id="GO:0006695">
    <property type="term" value="P:cholesterol biosynthetic process"/>
    <property type="evidence" value="ECO:0007669"/>
    <property type="project" value="UniProtKB-KW"/>
</dbReference>
<reference evidence="18" key="1">
    <citation type="submission" date="2019-04" db="EMBL/GenBank/DDBJ databases">
        <title>De novo RNA-seq and annotation of juvenile hormone and ecdysteroid biosynthesis genes and microrna in a spider mite Eotetranychus kankitus.</title>
        <authorList>
            <person name="Li G."/>
        </authorList>
    </citation>
    <scope>NUCLEOTIDE SEQUENCE</scope>
</reference>
<dbReference type="SUPFAM" id="SSF52540">
    <property type="entry name" value="P-loop containing nucleoside triphosphate hydrolases"/>
    <property type="match status" value="1"/>
</dbReference>
<dbReference type="GO" id="GO:0005829">
    <property type="term" value="C:cytosol"/>
    <property type="evidence" value="ECO:0007669"/>
    <property type="project" value="UniProtKB-SubCell"/>
</dbReference>
<evidence type="ECO:0000256" key="1">
    <source>
        <dbReference type="ARBA" id="ARBA00004514"/>
    </source>
</evidence>
<evidence type="ECO:0000256" key="3">
    <source>
        <dbReference type="ARBA" id="ARBA00012958"/>
    </source>
</evidence>
<evidence type="ECO:0000256" key="8">
    <source>
        <dbReference type="ARBA" id="ARBA00022741"/>
    </source>
</evidence>
<accession>A0A5P9NYH4</accession>
<keyword evidence="16" id="KW-0753">Steroid metabolism</keyword>
<proteinExistence type="evidence at transcript level"/>
<evidence type="ECO:0000256" key="7">
    <source>
        <dbReference type="ARBA" id="ARBA00022679"/>
    </source>
</evidence>
<evidence type="ECO:0000256" key="9">
    <source>
        <dbReference type="ARBA" id="ARBA00022777"/>
    </source>
</evidence>
<dbReference type="GO" id="GO:0019287">
    <property type="term" value="P:isopentenyl diphosphate biosynthetic process, mevalonate pathway"/>
    <property type="evidence" value="ECO:0007669"/>
    <property type="project" value="UniProtKB-UniPathway"/>
</dbReference>
<keyword evidence="6" id="KW-0153">Cholesterol metabolism</keyword>
<keyword evidence="11" id="KW-0067">ATP-binding</keyword>
<comment type="subcellular location">
    <subcellularLocation>
        <location evidence="1">Cytoplasm</location>
        <location evidence="1">Cytosol</location>
    </subcellularLocation>
</comment>
<dbReference type="UniPathway" id="UPA00057">
    <property type="reaction ID" value="UER00099"/>
</dbReference>
<keyword evidence="10" id="KW-0152">Cholesterol biosynthesis</keyword>
<organism evidence="18">
    <name type="scientific">Eotetranychus kankitus</name>
    <dbReference type="NCBI Taxonomy" id="2137873"/>
    <lineage>
        <taxon>Eukaryota</taxon>
        <taxon>Metazoa</taxon>
        <taxon>Ecdysozoa</taxon>
        <taxon>Arthropoda</taxon>
        <taxon>Chelicerata</taxon>
        <taxon>Arachnida</taxon>
        <taxon>Acari</taxon>
        <taxon>Acariformes</taxon>
        <taxon>Trombidiformes</taxon>
        <taxon>Prostigmata</taxon>
        <taxon>Eleutherengona</taxon>
        <taxon>Raphignathae</taxon>
        <taxon>Tetranychoidea</taxon>
        <taxon>Tetranychidae</taxon>
        <taxon>Eotetranychus</taxon>
    </lineage>
</organism>
<evidence type="ECO:0000256" key="14">
    <source>
        <dbReference type="ARBA" id="ARBA00023098"/>
    </source>
</evidence>
<dbReference type="PANTHER" id="PTHR13101">
    <property type="entry name" value="PHOSPHOMEVALONATE KINASE"/>
    <property type="match status" value="1"/>
</dbReference>
<keyword evidence="9" id="KW-0418">Kinase</keyword>
<dbReference type="Pfam" id="PF04275">
    <property type="entry name" value="P-mevalo_kinase"/>
    <property type="match status" value="1"/>
</dbReference>
<evidence type="ECO:0000256" key="13">
    <source>
        <dbReference type="ARBA" id="ARBA00023011"/>
    </source>
</evidence>
<evidence type="ECO:0000313" key="18">
    <source>
        <dbReference type="EMBL" id="QFU80954.1"/>
    </source>
</evidence>
<dbReference type="InterPro" id="IPR005919">
    <property type="entry name" value="Pmev_kin_anim"/>
</dbReference>
<dbReference type="GO" id="GO:0005524">
    <property type="term" value="F:ATP binding"/>
    <property type="evidence" value="ECO:0007669"/>
    <property type="project" value="UniProtKB-KW"/>
</dbReference>
<keyword evidence="14" id="KW-0443">Lipid metabolism</keyword>
<dbReference type="PANTHER" id="PTHR13101:SF1">
    <property type="entry name" value="PHOSPHOMEVALONATE KINASE"/>
    <property type="match status" value="1"/>
</dbReference>
<evidence type="ECO:0000256" key="11">
    <source>
        <dbReference type="ARBA" id="ARBA00022840"/>
    </source>
</evidence>
<keyword evidence="12" id="KW-0752">Steroid biosynthesis</keyword>
<evidence type="ECO:0000256" key="15">
    <source>
        <dbReference type="ARBA" id="ARBA00023166"/>
    </source>
</evidence>
<keyword evidence="15" id="KW-1207">Sterol metabolism</keyword>
<evidence type="ECO:0000256" key="2">
    <source>
        <dbReference type="ARBA" id="ARBA00005017"/>
    </source>
</evidence>
<keyword evidence="7" id="KW-0808">Transferase</keyword>
<protein>
    <recommendedName>
        <fullName evidence="17">Phosphomevalonate kinase</fullName>
        <ecNumber evidence="3">2.7.4.2</ecNumber>
    </recommendedName>
</protein>